<name>A0ABQ9HD32_9NEOP</name>
<evidence type="ECO:0008006" key="4">
    <source>
        <dbReference type="Google" id="ProtNLM"/>
    </source>
</evidence>
<dbReference type="EMBL" id="JARBHB010000006">
    <property type="protein sequence ID" value="KAJ8881978.1"/>
    <property type="molecule type" value="Genomic_DNA"/>
</dbReference>
<gene>
    <name evidence="2" type="ORF">PR048_018466</name>
</gene>
<accession>A0ABQ9HD32</accession>
<protein>
    <recommendedName>
        <fullName evidence="4">Transposable element P transposase</fullName>
    </recommendedName>
</protein>
<dbReference type="Proteomes" id="UP001159363">
    <property type="component" value="Chromosome 5"/>
</dbReference>
<reference evidence="2 3" key="1">
    <citation type="submission" date="2023-02" db="EMBL/GenBank/DDBJ databases">
        <title>LHISI_Scaffold_Assembly.</title>
        <authorList>
            <person name="Stuart O.P."/>
            <person name="Cleave R."/>
            <person name="Magrath M.J.L."/>
            <person name="Mikheyev A.S."/>
        </authorList>
    </citation>
    <scope>NUCLEOTIDE SEQUENCE [LARGE SCALE GENOMIC DNA]</scope>
    <source>
        <strain evidence="2">Daus_M_001</strain>
        <tissue evidence="2">Leg muscle</tissue>
    </source>
</reference>
<comment type="caution">
    <text evidence="2">The sequence shown here is derived from an EMBL/GenBank/DDBJ whole genome shotgun (WGS) entry which is preliminary data.</text>
</comment>
<organism evidence="2 3">
    <name type="scientific">Dryococelus australis</name>
    <dbReference type="NCBI Taxonomy" id="614101"/>
    <lineage>
        <taxon>Eukaryota</taxon>
        <taxon>Metazoa</taxon>
        <taxon>Ecdysozoa</taxon>
        <taxon>Arthropoda</taxon>
        <taxon>Hexapoda</taxon>
        <taxon>Insecta</taxon>
        <taxon>Pterygota</taxon>
        <taxon>Neoptera</taxon>
        <taxon>Polyneoptera</taxon>
        <taxon>Phasmatodea</taxon>
        <taxon>Verophasmatodea</taxon>
        <taxon>Anareolatae</taxon>
        <taxon>Phasmatidae</taxon>
        <taxon>Eurycanthinae</taxon>
        <taxon>Dryococelus</taxon>
    </lineage>
</organism>
<keyword evidence="3" id="KW-1185">Reference proteome</keyword>
<evidence type="ECO:0000313" key="2">
    <source>
        <dbReference type="EMBL" id="KAJ8881978.1"/>
    </source>
</evidence>
<proteinExistence type="predicted"/>
<sequence>MQKCAKDNGKRTLLQMEAIFMTDTKVTRDLLSHVIKKLEEREFIIVAVVSDMGGSNQGLISVGNVLFPNPSDVKRNVWVFADVPHLIKLLRNNFLDYGIQVHNGTVIRKEHISNIIEDKELKLCPKLSDVHLNVKCSARQKAQAARHAGRPVSPVRSFAFHSNPTRTGSKYQPVVWTLVTESDTRLGHSNPHFGSWEGTQWNLRHLVEHYSSSTTAEARKTAETTRPSCSVTTALQKSSTSNSGKSTLPQRVSVPVRHTARQTEPDFVPSRQSTWPTLVTTLGWVARLGCSRGSSFSLTSACGRRWQRRGMLRAGKGACLALHAHVACKAVTLQAVVGRATGMHFYFAVVKLLLLAHLLKTLQMVTPLKSLGGVSWSNGCAIMLLASPDATGRAVSAAPCILVAFTDTPFMLSSSGTFTTCLLFRHNVAASDDKVVYTTGRVVCNLRPNNSSAGENPDSNGVVRYASYPRFRSCDFIRMFSATATALSAAPLDCGNLGARCDVADPIISGKLLKLL</sequence>
<feature type="region of interest" description="Disordered" evidence="1">
    <location>
        <begin position="216"/>
        <end position="252"/>
    </location>
</feature>
<feature type="compositionally biased region" description="Polar residues" evidence="1">
    <location>
        <begin position="227"/>
        <end position="250"/>
    </location>
</feature>
<evidence type="ECO:0000313" key="3">
    <source>
        <dbReference type="Proteomes" id="UP001159363"/>
    </source>
</evidence>
<evidence type="ECO:0000256" key="1">
    <source>
        <dbReference type="SAM" id="MobiDB-lite"/>
    </source>
</evidence>